<keyword evidence="3" id="KW-1185">Reference proteome</keyword>
<dbReference type="Pfam" id="PF08241">
    <property type="entry name" value="Methyltransf_11"/>
    <property type="match status" value="1"/>
</dbReference>
<reference evidence="2 3" key="1">
    <citation type="journal article" date="2019" name="Int. J. Syst. Evol. Microbiol.">
        <title>The Global Catalogue of Microorganisms (GCM) 10K type strain sequencing project: providing services to taxonomists for standard genome sequencing and annotation.</title>
        <authorList>
            <consortium name="The Broad Institute Genomics Platform"/>
            <consortium name="The Broad Institute Genome Sequencing Center for Infectious Disease"/>
            <person name="Wu L."/>
            <person name="Ma J."/>
        </authorList>
    </citation>
    <scope>NUCLEOTIDE SEQUENCE [LARGE SCALE GENOMIC DNA]</scope>
    <source>
        <strain evidence="2 3">JCM 17504</strain>
    </source>
</reference>
<dbReference type="EMBL" id="BAABKX010000015">
    <property type="protein sequence ID" value="GAA5056749.1"/>
    <property type="molecule type" value="Genomic_DNA"/>
</dbReference>
<dbReference type="PANTHER" id="PTHR43591">
    <property type="entry name" value="METHYLTRANSFERASE"/>
    <property type="match status" value="1"/>
</dbReference>
<comment type="caution">
    <text evidence="2">The sequence shown here is derived from an EMBL/GenBank/DDBJ whole genome shotgun (WGS) entry which is preliminary data.</text>
</comment>
<proteinExistence type="predicted"/>
<dbReference type="InterPro" id="IPR029063">
    <property type="entry name" value="SAM-dependent_MTases_sf"/>
</dbReference>
<dbReference type="Proteomes" id="UP001501729">
    <property type="component" value="Unassembled WGS sequence"/>
</dbReference>
<sequence length="263" mass="29012">MREFSADYLERTREGMWESRETLSALELDSRKRVLDVGCGTGELSRVLAEETPGKVVGTDADPRLLSVAQEHVSVVTGDAHRLPFPDDSFDLVVCQALLINLPDPRRAVREFARISSDLVAAIEPDNSAVSVESTVPAEGDLSRRARAAYVKGVDTDVALGGEGTREAFEKVGLTDVSTRTHHHAKTVAPPYSARDLEAAEKKAAADALDERRETITKPLSSGEYERLRAEWREMGRSAIEQMQANEYRRAEVVPFYVTTGRV</sequence>
<dbReference type="RefSeq" id="WP_227774078.1">
    <property type="nucleotide sequence ID" value="NZ_BAABKX010000015.1"/>
</dbReference>
<evidence type="ECO:0000313" key="2">
    <source>
        <dbReference type="EMBL" id="GAA5056749.1"/>
    </source>
</evidence>
<dbReference type="InterPro" id="IPR013216">
    <property type="entry name" value="Methyltransf_11"/>
</dbReference>
<protein>
    <submittedName>
        <fullName evidence="2">Class I SAM-dependent methyltransferase</fullName>
    </submittedName>
</protein>
<gene>
    <name evidence="2" type="ORF">GCM10025751_37980</name>
</gene>
<dbReference type="GO" id="GO:0032259">
    <property type="term" value="P:methylation"/>
    <property type="evidence" value="ECO:0007669"/>
    <property type="project" value="UniProtKB-KW"/>
</dbReference>
<dbReference type="Gene3D" id="3.40.50.150">
    <property type="entry name" value="Vaccinia Virus protein VP39"/>
    <property type="match status" value="1"/>
</dbReference>
<accession>A0AAV3ULZ5</accession>
<dbReference type="GO" id="GO:0008757">
    <property type="term" value="F:S-adenosylmethionine-dependent methyltransferase activity"/>
    <property type="evidence" value="ECO:0007669"/>
    <property type="project" value="InterPro"/>
</dbReference>
<keyword evidence="2" id="KW-0489">Methyltransferase</keyword>
<name>A0AAV3ULZ5_9EURY</name>
<evidence type="ECO:0000313" key="3">
    <source>
        <dbReference type="Proteomes" id="UP001501729"/>
    </source>
</evidence>
<dbReference type="PANTHER" id="PTHR43591:SF24">
    <property type="entry name" value="2-METHOXY-6-POLYPRENYL-1,4-BENZOQUINOL METHYLASE, MITOCHONDRIAL"/>
    <property type="match status" value="1"/>
</dbReference>
<dbReference type="SUPFAM" id="SSF53335">
    <property type="entry name" value="S-adenosyl-L-methionine-dependent methyltransferases"/>
    <property type="match status" value="1"/>
</dbReference>
<feature type="domain" description="Methyltransferase type 11" evidence="1">
    <location>
        <begin position="35"/>
        <end position="115"/>
    </location>
</feature>
<organism evidence="2 3">
    <name type="scientific">Haladaptatus pallidirubidus</name>
    <dbReference type="NCBI Taxonomy" id="1008152"/>
    <lineage>
        <taxon>Archaea</taxon>
        <taxon>Methanobacteriati</taxon>
        <taxon>Methanobacteriota</taxon>
        <taxon>Stenosarchaea group</taxon>
        <taxon>Halobacteria</taxon>
        <taxon>Halobacteriales</taxon>
        <taxon>Haladaptataceae</taxon>
        <taxon>Haladaptatus</taxon>
    </lineage>
</organism>
<dbReference type="CDD" id="cd02440">
    <property type="entry name" value="AdoMet_MTases"/>
    <property type="match status" value="1"/>
</dbReference>
<dbReference type="GeneID" id="68614336"/>
<evidence type="ECO:0000259" key="1">
    <source>
        <dbReference type="Pfam" id="PF08241"/>
    </source>
</evidence>
<dbReference type="AlphaFoldDB" id="A0AAV3ULZ5"/>
<keyword evidence="2" id="KW-0808">Transferase</keyword>